<dbReference type="SUPFAM" id="SSF46785">
    <property type="entry name" value="Winged helix' DNA-binding domain"/>
    <property type="match status" value="1"/>
</dbReference>
<dbReference type="GO" id="GO:0003700">
    <property type="term" value="F:DNA-binding transcription factor activity"/>
    <property type="evidence" value="ECO:0007669"/>
    <property type="project" value="InterPro"/>
</dbReference>
<dbReference type="InterPro" id="IPR036390">
    <property type="entry name" value="WH_DNA-bd_sf"/>
</dbReference>
<keyword evidence="2" id="KW-0238">DNA-binding</keyword>
<dbReference type="EMBL" id="JACHJV010000001">
    <property type="protein sequence ID" value="MBB4921291.1"/>
    <property type="molecule type" value="Genomic_DNA"/>
</dbReference>
<dbReference type="InterPro" id="IPR000835">
    <property type="entry name" value="HTH_MarR-typ"/>
</dbReference>
<proteinExistence type="predicted"/>
<dbReference type="GO" id="GO:0006950">
    <property type="term" value="P:response to stress"/>
    <property type="evidence" value="ECO:0007669"/>
    <property type="project" value="TreeGrafter"/>
</dbReference>
<reference evidence="2 3" key="1">
    <citation type="submission" date="2020-08" db="EMBL/GenBank/DDBJ databases">
        <title>Sequencing the genomes of 1000 actinobacteria strains.</title>
        <authorList>
            <person name="Klenk H.-P."/>
        </authorList>
    </citation>
    <scope>NUCLEOTIDE SEQUENCE [LARGE SCALE GENOMIC DNA]</scope>
    <source>
        <strain evidence="2 3">DSM 41654</strain>
    </source>
</reference>
<gene>
    <name evidence="2" type="ORF">FHR34_000284</name>
</gene>
<accession>A0A7W7QWW7</accession>
<name>A0A7W7QWW7_KITKI</name>
<dbReference type="AlphaFoldDB" id="A0A7W7QWW7"/>
<dbReference type="Gene3D" id="1.10.10.10">
    <property type="entry name" value="Winged helix-like DNA-binding domain superfamily/Winged helix DNA-binding domain"/>
    <property type="match status" value="1"/>
</dbReference>
<protein>
    <submittedName>
        <fullName evidence="2">DNA-binding MarR family transcriptional regulator</fullName>
    </submittedName>
</protein>
<organism evidence="2 3">
    <name type="scientific">Kitasatospora kifunensis</name>
    <name type="common">Streptomyces kifunensis</name>
    <dbReference type="NCBI Taxonomy" id="58351"/>
    <lineage>
        <taxon>Bacteria</taxon>
        <taxon>Bacillati</taxon>
        <taxon>Actinomycetota</taxon>
        <taxon>Actinomycetes</taxon>
        <taxon>Kitasatosporales</taxon>
        <taxon>Streptomycetaceae</taxon>
        <taxon>Kitasatospora</taxon>
    </lineage>
</organism>
<evidence type="ECO:0000313" key="2">
    <source>
        <dbReference type="EMBL" id="MBB4921291.1"/>
    </source>
</evidence>
<evidence type="ECO:0000259" key="1">
    <source>
        <dbReference type="SMART" id="SM00347"/>
    </source>
</evidence>
<dbReference type="Proteomes" id="UP000540506">
    <property type="component" value="Unassembled WGS sequence"/>
</dbReference>
<dbReference type="PANTHER" id="PTHR33164:SF99">
    <property type="entry name" value="MARR FAMILY REGULATORY PROTEIN"/>
    <property type="match status" value="1"/>
</dbReference>
<sequence>MDVISNTTEPLSGDELALWHACKTLGTVVTQRVGAALTAATGLSGTDYGVISRLADLGAGRLGQQTLTDSMGLTKGAMSHQLTRMTHRGLVLREKTGTGSTVILTDHGRTLLSQARPVHATAVREQLLDRLSADERATLLRIAARLAE</sequence>
<dbReference type="InterPro" id="IPR039422">
    <property type="entry name" value="MarR/SlyA-like"/>
</dbReference>
<feature type="domain" description="HTH marR-type" evidence="1">
    <location>
        <begin position="36"/>
        <end position="136"/>
    </location>
</feature>
<comment type="caution">
    <text evidence="2">The sequence shown here is derived from an EMBL/GenBank/DDBJ whole genome shotgun (WGS) entry which is preliminary data.</text>
</comment>
<dbReference type="SMART" id="SM00347">
    <property type="entry name" value="HTH_MARR"/>
    <property type="match status" value="1"/>
</dbReference>
<keyword evidence="3" id="KW-1185">Reference proteome</keyword>
<dbReference type="PANTHER" id="PTHR33164">
    <property type="entry name" value="TRANSCRIPTIONAL REGULATOR, MARR FAMILY"/>
    <property type="match status" value="1"/>
</dbReference>
<evidence type="ECO:0000313" key="3">
    <source>
        <dbReference type="Proteomes" id="UP000540506"/>
    </source>
</evidence>
<dbReference type="GO" id="GO:0003677">
    <property type="term" value="F:DNA binding"/>
    <property type="evidence" value="ECO:0007669"/>
    <property type="project" value="UniProtKB-KW"/>
</dbReference>
<dbReference type="RefSeq" id="WP_184933648.1">
    <property type="nucleotide sequence ID" value="NZ_JACHJV010000001.1"/>
</dbReference>
<dbReference type="InterPro" id="IPR036388">
    <property type="entry name" value="WH-like_DNA-bd_sf"/>
</dbReference>